<sequence>MSVTEYDDTDEQVIGSRWVTAIAIVTIVLGVIAIAFPFFATIASTVLFGWIFIFAGIAQIAYAFQSGSAGKIAWKMILGFLYLFSGIFVTIDPLEGAFAFTIVLGVTIFLQGMIQVSLALQMRWLSTNWGWMLASGLMGIIFGIFVWSSTPLSAVWLIGTLIGINLLFDGIWMLTLHSGDKLTISN</sequence>
<feature type="transmembrane region" description="Helical" evidence="1">
    <location>
        <begin position="72"/>
        <end position="91"/>
    </location>
</feature>
<keyword evidence="1" id="KW-0472">Membrane</keyword>
<comment type="caution">
    <text evidence="2">The sequence shown here is derived from an EMBL/GenBank/DDBJ whole genome shotgun (WGS) entry which is preliminary data.</text>
</comment>
<feature type="transmembrane region" description="Helical" evidence="1">
    <location>
        <begin position="154"/>
        <end position="176"/>
    </location>
</feature>
<dbReference type="GO" id="GO:0005886">
    <property type="term" value="C:plasma membrane"/>
    <property type="evidence" value="ECO:0007669"/>
    <property type="project" value="TreeGrafter"/>
</dbReference>
<evidence type="ECO:0000256" key="1">
    <source>
        <dbReference type="SAM" id="Phobius"/>
    </source>
</evidence>
<name>A0A2W4VUU1_9CYAN</name>
<dbReference type="AlphaFoldDB" id="A0A2W4VUU1"/>
<reference evidence="2 3" key="2">
    <citation type="submission" date="2018-06" db="EMBL/GenBank/DDBJ databases">
        <title>Metagenomic assembly of (sub)arctic Cyanobacteria and their associated microbiome from non-axenic cultures.</title>
        <authorList>
            <person name="Baurain D."/>
        </authorList>
    </citation>
    <scope>NUCLEOTIDE SEQUENCE [LARGE SCALE GENOMIC DNA]</scope>
    <source>
        <strain evidence="2">ULC066bin1</strain>
    </source>
</reference>
<feature type="transmembrane region" description="Helical" evidence="1">
    <location>
        <begin position="46"/>
        <end position="65"/>
    </location>
</feature>
<gene>
    <name evidence="2" type="ORF">DCF19_22155</name>
</gene>
<evidence type="ECO:0008006" key="4">
    <source>
        <dbReference type="Google" id="ProtNLM"/>
    </source>
</evidence>
<dbReference type="InterPro" id="IPR005325">
    <property type="entry name" value="DUF308_memb"/>
</dbReference>
<feature type="transmembrane region" description="Helical" evidence="1">
    <location>
        <begin position="129"/>
        <end position="148"/>
    </location>
</feature>
<protein>
    <recommendedName>
        <fullName evidence="4">HdeD family acid-resistance protein</fullName>
    </recommendedName>
</protein>
<keyword evidence="1" id="KW-1133">Transmembrane helix</keyword>
<accession>A0A2W4VUU1</accession>
<dbReference type="Pfam" id="PF03729">
    <property type="entry name" value="DUF308"/>
    <property type="match status" value="1"/>
</dbReference>
<dbReference type="EMBL" id="QBML01000044">
    <property type="protein sequence ID" value="PZO36136.1"/>
    <property type="molecule type" value="Genomic_DNA"/>
</dbReference>
<dbReference type="PANTHER" id="PTHR34989:SF1">
    <property type="entry name" value="PROTEIN HDED"/>
    <property type="match status" value="1"/>
</dbReference>
<dbReference type="PANTHER" id="PTHR34989">
    <property type="entry name" value="PROTEIN HDED"/>
    <property type="match status" value="1"/>
</dbReference>
<evidence type="ECO:0000313" key="2">
    <source>
        <dbReference type="EMBL" id="PZO36136.1"/>
    </source>
</evidence>
<reference evidence="2 3" key="1">
    <citation type="submission" date="2018-04" db="EMBL/GenBank/DDBJ databases">
        <authorList>
            <person name="Go L.Y."/>
            <person name="Mitchell J.A."/>
        </authorList>
    </citation>
    <scope>NUCLEOTIDE SEQUENCE [LARGE SCALE GENOMIC DNA]</scope>
    <source>
        <strain evidence="2">ULC066bin1</strain>
    </source>
</reference>
<organism evidence="2 3">
    <name type="scientific">Pseudanabaena frigida</name>
    <dbReference type="NCBI Taxonomy" id="945775"/>
    <lineage>
        <taxon>Bacteria</taxon>
        <taxon>Bacillati</taxon>
        <taxon>Cyanobacteriota</taxon>
        <taxon>Cyanophyceae</taxon>
        <taxon>Pseudanabaenales</taxon>
        <taxon>Pseudanabaenaceae</taxon>
        <taxon>Pseudanabaena</taxon>
    </lineage>
</organism>
<dbReference type="Proteomes" id="UP000249467">
    <property type="component" value="Unassembled WGS sequence"/>
</dbReference>
<proteinExistence type="predicted"/>
<feature type="transmembrane region" description="Helical" evidence="1">
    <location>
        <begin position="18"/>
        <end position="40"/>
    </location>
</feature>
<evidence type="ECO:0000313" key="3">
    <source>
        <dbReference type="Proteomes" id="UP000249467"/>
    </source>
</evidence>
<keyword evidence="1" id="KW-0812">Transmembrane</keyword>
<dbReference type="InterPro" id="IPR052712">
    <property type="entry name" value="Acid_resist_chaperone_HdeD"/>
</dbReference>
<feature type="transmembrane region" description="Helical" evidence="1">
    <location>
        <begin position="97"/>
        <end position="120"/>
    </location>
</feature>